<comment type="caution">
    <text evidence="1">The sequence shown here is derived from an EMBL/GenBank/DDBJ whole genome shotgun (WGS) entry which is preliminary data.</text>
</comment>
<reference evidence="1" key="1">
    <citation type="journal article" date="2015" name="Nature">
        <title>Complex archaea that bridge the gap between prokaryotes and eukaryotes.</title>
        <authorList>
            <person name="Spang A."/>
            <person name="Saw J.H."/>
            <person name="Jorgensen S.L."/>
            <person name="Zaremba-Niedzwiedzka K."/>
            <person name="Martijn J."/>
            <person name="Lind A.E."/>
            <person name="van Eijk R."/>
            <person name="Schleper C."/>
            <person name="Guy L."/>
            <person name="Ettema T.J."/>
        </authorList>
    </citation>
    <scope>NUCLEOTIDE SEQUENCE</scope>
</reference>
<organism evidence="1">
    <name type="scientific">marine sediment metagenome</name>
    <dbReference type="NCBI Taxonomy" id="412755"/>
    <lineage>
        <taxon>unclassified sequences</taxon>
        <taxon>metagenomes</taxon>
        <taxon>ecological metagenomes</taxon>
    </lineage>
</organism>
<feature type="non-terminal residue" evidence="1">
    <location>
        <position position="1"/>
    </location>
</feature>
<sequence length="230" mass="26589">LTLPGKKLLIDYDNRAQALAGEPDVKILRCWATDPKSPEPWRRAETIRRELAAAVRVGELPYTVVIEDGLSSMNRICMYWSLLLDSKRGLGGSPAKQHYGPHIKNLADHILTMLALPVHYVLTGHFNVTEDESTGETHMFPKVYGKQQKTEIPTWFDECYLSYKRQNDKTHEDEYYWHTSGFGRYDFMKSSLNKRGDFWKNPVRIDLNKPPVGFEKLLDLRFGKKEGKDE</sequence>
<dbReference type="Pfam" id="PF13479">
    <property type="entry name" value="AAA_24"/>
    <property type="match status" value="1"/>
</dbReference>
<evidence type="ECO:0000313" key="1">
    <source>
        <dbReference type="EMBL" id="KKK49670.1"/>
    </source>
</evidence>
<protein>
    <submittedName>
        <fullName evidence="1">Uncharacterized protein</fullName>
    </submittedName>
</protein>
<proteinExistence type="predicted"/>
<dbReference type="EMBL" id="LAZR01068421">
    <property type="protein sequence ID" value="KKK49670.1"/>
    <property type="molecule type" value="Genomic_DNA"/>
</dbReference>
<name>A0A0F8WN28_9ZZZZ</name>
<dbReference type="AlphaFoldDB" id="A0A0F8WN28"/>
<gene>
    <name evidence="1" type="ORF">LCGC14_3132750</name>
</gene>
<accession>A0A0F8WN28</accession>